<dbReference type="PANTHER" id="PTHR31221:SF112">
    <property type="entry name" value="WRKY TRANSCRIPTION FACTOR 50-RELATED"/>
    <property type="match status" value="1"/>
</dbReference>
<evidence type="ECO:0000256" key="2">
    <source>
        <dbReference type="ARBA" id="ARBA00023015"/>
    </source>
</evidence>
<gene>
    <name evidence="8" type="ORF">HPP92_021750</name>
</gene>
<keyword evidence="9" id="KW-1185">Reference proteome</keyword>
<evidence type="ECO:0000256" key="3">
    <source>
        <dbReference type="ARBA" id="ARBA00023125"/>
    </source>
</evidence>
<dbReference type="EMBL" id="JADCNL010000011">
    <property type="protein sequence ID" value="KAG0461453.1"/>
    <property type="molecule type" value="Genomic_DNA"/>
</dbReference>
<dbReference type="Proteomes" id="UP000636800">
    <property type="component" value="Chromosome 11"/>
</dbReference>
<comment type="caution">
    <text evidence="8">The sequence shown here is derived from an EMBL/GenBank/DDBJ whole genome shotgun (WGS) entry which is preliminary data.</text>
</comment>
<dbReference type="AlphaFoldDB" id="A0A835UHE1"/>
<name>A0A835UHE1_VANPL</name>
<keyword evidence="2" id="KW-0805">Transcription regulation</keyword>
<feature type="domain" description="WRKY" evidence="7">
    <location>
        <begin position="112"/>
        <end position="177"/>
    </location>
</feature>
<comment type="subcellular location">
    <subcellularLocation>
        <location evidence="1">Nucleus</location>
    </subcellularLocation>
</comment>
<evidence type="ECO:0000256" key="4">
    <source>
        <dbReference type="ARBA" id="ARBA00023163"/>
    </source>
</evidence>
<keyword evidence="4" id="KW-0804">Transcription</keyword>
<proteinExistence type="predicted"/>
<dbReference type="InterPro" id="IPR003657">
    <property type="entry name" value="WRKY_dom"/>
</dbReference>
<evidence type="ECO:0000256" key="1">
    <source>
        <dbReference type="ARBA" id="ARBA00004123"/>
    </source>
</evidence>
<evidence type="ECO:0000313" key="8">
    <source>
        <dbReference type="EMBL" id="KAG0461453.1"/>
    </source>
</evidence>
<dbReference type="InterPro" id="IPR036576">
    <property type="entry name" value="WRKY_dom_sf"/>
</dbReference>
<dbReference type="Gene3D" id="2.20.25.80">
    <property type="entry name" value="WRKY domain"/>
    <property type="match status" value="1"/>
</dbReference>
<evidence type="ECO:0000256" key="5">
    <source>
        <dbReference type="ARBA" id="ARBA00023242"/>
    </source>
</evidence>
<dbReference type="GO" id="GO:0043565">
    <property type="term" value="F:sequence-specific DNA binding"/>
    <property type="evidence" value="ECO:0007669"/>
    <property type="project" value="InterPro"/>
</dbReference>
<evidence type="ECO:0000259" key="7">
    <source>
        <dbReference type="PROSITE" id="PS50811"/>
    </source>
</evidence>
<dbReference type="Pfam" id="PF03106">
    <property type="entry name" value="WRKY"/>
    <property type="match status" value="1"/>
</dbReference>
<protein>
    <recommendedName>
        <fullName evidence="7">WRKY domain-containing protein</fullName>
    </recommendedName>
</protein>
<evidence type="ECO:0000313" key="9">
    <source>
        <dbReference type="Proteomes" id="UP000636800"/>
    </source>
</evidence>
<sequence>MAALMDFTDPTSMLSSLQLPDFYSCSCDGSPADFAGQHTGLDVYDYVPLDERQIYNDSCLDIAAETDVKRPAFQPTKGNAGDPRPDGHEMNGEVVKKRKAEAEFRIGFRTKSEVEIMDDGFKWRKYGKKAVKNSPNPRNYYRCAIPGCGVKKRVERERSDPRYVITIYEGTHNHESPDANRRPFFTYELPHPSPWTSCDARDSDVTSERIPGGSSVKNSRKTANPEEQHRQWPAAVQHEVTVLCENLLPLYPYRRSHGHWPLQRGTARSRFAEEGICPSRCCFIRRARRPEGGERAGPRS</sequence>
<dbReference type="FunFam" id="2.20.25.80:FF:000003">
    <property type="entry name" value="WRKY transcription factor 57"/>
    <property type="match status" value="1"/>
</dbReference>
<dbReference type="OrthoDB" id="248387at2759"/>
<feature type="region of interest" description="Disordered" evidence="6">
    <location>
        <begin position="198"/>
        <end position="232"/>
    </location>
</feature>
<reference evidence="8 9" key="1">
    <citation type="journal article" date="2020" name="Nat. Food">
        <title>A phased Vanilla planifolia genome enables genetic improvement of flavour and production.</title>
        <authorList>
            <person name="Hasing T."/>
            <person name="Tang H."/>
            <person name="Brym M."/>
            <person name="Khazi F."/>
            <person name="Huang T."/>
            <person name="Chambers A.H."/>
        </authorList>
    </citation>
    <scope>NUCLEOTIDE SEQUENCE [LARGE SCALE GENOMIC DNA]</scope>
    <source>
        <tissue evidence="8">Leaf</tissue>
    </source>
</reference>
<evidence type="ECO:0000256" key="6">
    <source>
        <dbReference type="SAM" id="MobiDB-lite"/>
    </source>
</evidence>
<dbReference type="GO" id="GO:0005634">
    <property type="term" value="C:nucleus"/>
    <property type="evidence" value="ECO:0007669"/>
    <property type="project" value="UniProtKB-SubCell"/>
</dbReference>
<keyword evidence="5" id="KW-0539">Nucleus</keyword>
<dbReference type="SMART" id="SM00774">
    <property type="entry name" value="WRKY"/>
    <property type="match status" value="1"/>
</dbReference>
<dbReference type="InterPro" id="IPR044810">
    <property type="entry name" value="WRKY_plant"/>
</dbReference>
<keyword evidence="3" id="KW-0238">DNA-binding</keyword>
<dbReference type="GO" id="GO:0003700">
    <property type="term" value="F:DNA-binding transcription factor activity"/>
    <property type="evidence" value="ECO:0007669"/>
    <property type="project" value="InterPro"/>
</dbReference>
<accession>A0A835UHE1</accession>
<dbReference type="PROSITE" id="PS50811">
    <property type="entry name" value="WRKY"/>
    <property type="match status" value="1"/>
</dbReference>
<dbReference type="SUPFAM" id="SSF118290">
    <property type="entry name" value="WRKY DNA-binding domain"/>
    <property type="match status" value="1"/>
</dbReference>
<dbReference type="PANTHER" id="PTHR31221">
    <property type="entry name" value="WRKY TRANSCRIPTION FACTOR PROTEIN 1-RELATED"/>
    <property type="match status" value="1"/>
</dbReference>
<organism evidence="8 9">
    <name type="scientific">Vanilla planifolia</name>
    <name type="common">Vanilla</name>
    <dbReference type="NCBI Taxonomy" id="51239"/>
    <lineage>
        <taxon>Eukaryota</taxon>
        <taxon>Viridiplantae</taxon>
        <taxon>Streptophyta</taxon>
        <taxon>Embryophyta</taxon>
        <taxon>Tracheophyta</taxon>
        <taxon>Spermatophyta</taxon>
        <taxon>Magnoliopsida</taxon>
        <taxon>Liliopsida</taxon>
        <taxon>Asparagales</taxon>
        <taxon>Orchidaceae</taxon>
        <taxon>Vanilloideae</taxon>
        <taxon>Vanilleae</taxon>
        <taxon>Vanilla</taxon>
    </lineage>
</organism>